<evidence type="ECO:0000256" key="2">
    <source>
        <dbReference type="ARBA" id="ARBA00022729"/>
    </source>
</evidence>
<keyword evidence="5" id="KW-0325">Glycoprotein</keyword>
<keyword evidence="9" id="KW-1185">Reference proteome</keyword>
<dbReference type="SUPFAM" id="SSF57535">
    <property type="entry name" value="Complement control module/SCR domain"/>
    <property type="match status" value="3"/>
</dbReference>
<organism evidence="8 9">
    <name type="scientific">Scylla paramamosain</name>
    <name type="common">Mud crab</name>
    <dbReference type="NCBI Taxonomy" id="85552"/>
    <lineage>
        <taxon>Eukaryota</taxon>
        <taxon>Metazoa</taxon>
        <taxon>Ecdysozoa</taxon>
        <taxon>Arthropoda</taxon>
        <taxon>Crustacea</taxon>
        <taxon>Multicrustacea</taxon>
        <taxon>Malacostraca</taxon>
        <taxon>Eumalacostraca</taxon>
        <taxon>Eucarida</taxon>
        <taxon>Decapoda</taxon>
        <taxon>Pleocyemata</taxon>
        <taxon>Brachyura</taxon>
        <taxon>Eubrachyura</taxon>
        <taxon>Portunoidea</taxon>
        <taxon>Portunidae</taxon>
        <taxon>Portuninae</taxon>
        <taxon>Scylla</taxon>
    </lineage>
</organism>
<evidence type="ECO:0000256" key="3">
    <source>
        <dbReference type="ARBA" id="ARBA00022737"/>
    </source>
</evidence>
<keyword evidence="4 6" id="KW-1015">Disulfide bond</keyword>
<evidence type="ECO:0000256" key="6">
    <source>
        <dbReference type="PROSITE-ProRule" id="PRU00302"/>
    </source>
</evidence>
<dbReference type="InterPro" id="IPR035976">
    <property type="entry name" value="Sushi/SCR/CCP_sf"/>
</dbReference>
<dbReference type="AlphaFoldDB" id="A0AAW0SB68"/>
<dbReference type="PANTHER" id="PTHR46393">
    <property type="entry name" value="SUSHI DOMAIN-CONTAINING PROTEIN"/>
    <property type="match status" value="1"/>
</dbReference>
<feature type="non-terminal residue" evidence="8">
    <location>
        <position position="246"/>
    </location>
</feature>
<comment type="caution">
    <text evidence="6">Lacks conserved residue(s) required for the propagation of feature annotation.</text>
</comment>
<dbReference type="PROSITE" id="PS50923">
    <property type="entry name" value="SUSHI"/>
    <property type="match status" value="1"/>
</dbReference>
<reference evidence="8 9" key="1">
    <citation type="submission" date="2023-03" db="EMBL/GenBank/DDBJ databases">
        <title>High-quality genome of Scylla paramamosain provides insights in environmental adaptation.</title>
        <authorList>
            <person name="Zhang L."/>
        </authorList>
    </citation>
    <scope>NUCLEOTIDE SEQUENCE [LARGE SCALE GENOMIC DNA]</scope>
    <source>
        <strain evidence="8">LZ_2023a</strain>
        <tissue evidence="8">Muscle</tissue>
    </source>
</reference>
<keyword evidence="1 6" id="KW-0768">Sushi</keyword>
<dbReference type="SMART" id="SM00032">
    <property type="entry name" value="CCP"/>
    <property type="match status" value="2"/>
</dbReference>
<gene>
    <name evidence="8" type="ORF">O3P69_016273</name>
</gene>
<feature type="disulfide bond" evidence="6">
    <location>
        <begin position="187"/>
        <end position="214"/>
    </location>
</feature>
<evidence type="ECO:0000256" key="5">
    <source>
        <dbReference type="ARBA" id="ARBA00023180"/>
    </source>
</evidence>
<keyword evidence="2" id="KW-0732">Signal</keyword>
<feature type="domain" description="Sushi" evidence="7">
    <location>
        <begin position="162"/>
        <end position="216"/>
    </location>
</feature>
<name>A0AAW0SB68_SCYPA</name>
<evidence type="ECO:0000313" key="9">
    <source>
        <dbReference type="Proteomes" id="UP001487740"/>
    </source>
</evidence>
<dbReference type="CDD" id="cd00033">
    <property type="entry name" value="CCP"/>
    <property type="match status" value="1"/>
</dbReference>
<comment type="caution">
    <text evidence="8">The sequence shown here is derived from an EMBL/GenBank/DDBJ whole genome shotgun (WGS) entry which is preliminary data.</text>
</comment>
<proteinExistence type="predicted"/>
<dbReference type="PANTHER" id="PTHR46393:SF7">
    <property type="entry name" value="COMPLEMENT C2"/>
    <property type="match status" value="1"/>
</dbReference>
<dbReference type="InterPro" id="IPR000436">
    <property type="entry name" value="Sushi_SCR_CCP_dom"/>
</dbReference>
<dbReference type="EMBL" id="JARAKH010001791">
    <property type="protein sequence ID" value="KAK8372559.1"/>
    <property type="molecule type" value="Genomic_DNA"/>
</dbReference>
<evidence type="ECO:0000256" key="1">
    <source>
        <dbReference type="ARBA" id="ARBA00022659"/>
    </source>
</evidence>
<dbReference type="Proteomes" id="UP001487740">
    <property type="component" value="Unassembled WGS sequence"/>
</dbReference>
<keyword evidence="3" id="KW-0677">Repeat</keyword>
<dbReference type="Pfam" id="PF00084">
    <property type="entry name" value="Sushi"/>
    <property type="match status" value="1"/>
</dbReference>
<evidence type="ECO:0000256" key="4">
    <source>
        <dbReference type="ARBA" id="ARBA00023157"/>
    </source>
</evidence>
<protein>
    <recommendedName>
        <fullName evidence="7">Sushi domain-containing protein</fullName>
    </recommendedName>
</protein>
<accession>A0AAW0SB68</accession>
<evidence type="ECO:0000313" key="8">
    <source>
        <dbReference type="EMBL" id="KAK8372559.1"/>
    </source>
</evidence>
<evidence type="ECO:0000259" key="7">
    <source>
        <dbReference type="PROSITE" id="PS50923"/>
    </source>
</evidence>
<dbReference type="Gene3D" id="2.10.70.10">
    <property type="entry name" value="Complement Module, domain 1"/>
    <property type="match status" value="2"/>
</dbReference>
<sequence>MGKQVEQPANGNTVRYILRCAPYVRGRDKHGDVVRLEWARYAVPLGNASSMPPAMKDVHACYSLPCYLIFSRMTSDSLVGNSTRACLKSGLWSESASTCRLVTCAKPTLPADGYVTAYSFDVRADVIYHCNEGYRLETGHDGSPQPSIRECALVCLHRLQPRCCPLKGSHDYLNGTTYLDSQVNCSCTTNYQIVGQQIRVCQEDSQWSGEAPLCQEIRCGPPSEKHGGAKVLGISGSDRHLTSTFA</sequence>